<accession>A0ABQ6CTL4</accession>
<dbReference type="EMBL" id="BSPC01000069">
    <property type="protein sequence ID" value="GLS23100.1"/>
    <property type="molecule type" value="Genomic_DNA"/>
</dbReference>
<dbReference type="RefSeq" id="WP_284316031.1">
    <property type="nucleotide sequence ID" value="NZ_BSPC01000069.1"/>
</dbReference>
<dbReference type="Gene3D" id="3.40.50.1820">
    <property type="entry name" value="alpha/beta hydrolase"/>
    <property type="match status" value="1"/>
</dbReference>
<gene>
    <name evidence="2" type="ORF">GCM10007874_61200</name>
</gene>
<feature type="domain" description="Serine aminopeptidase S33" evidence="1">
    <location>
        <begin position="42"/>
        <end position="174"/>
    </location>
</feature>
<evidence type="ECO:0000259" key="1">
    <source>
        <dbReference type="Pfam" id="PF12146"/>
    </source>
</evidence>
<protein>
    <submittedName>
        <fullName evidence="2">Alpha/beta hydrolase</fullName>
    </submittedName>
</protein>
<dbReference type="GO" id="GO:0016787">
    <property type="term" value="F:hydrolase activity"/>
    <property type="evidence" value="ECO:0007669"/>
    <property type="project" value="UniProtKB-KW"/>
</dbReference>
<dbReference type="InterPro" id="IPR022742">
    <property type="entry name" value="Hydrolase_4"/>
</dbReference>
<dbReference type="InterPro" id="IPR017208">
    <property type="entry name" value="UCP037442_abhydr"/>
</dbReference>
<dbReference type="InterPro" id="IPR029058">
    <property type="entry name" value="AB_hydrolase_fold"/>
</dbReference>
<evidence type="ECO:0000313" key="2">
    <source>
        <dbReference type="EMBL" id="GLS23100.1"/>
    </source>
</evidence>
<name>A0ABQ6CTL4_9HYPH</name>
<dbReference type="Pfam" id="PF12146">
    <property type="entry name" value="Hydrolase_4"/>
    <property type="match status" value="1"/>
</dbReference>
<keyword evidence="3" id="KW-1185">Reference proteome</keyword>
<evidence type="ECO:0000313" key="3">
    <source>
        <dbReference type="Proteomes" id="UP001156882"/>
    </source>
</evidence>
<dbReference type="PIRSF" id="PIRSF037442">
    <property type="entry name" value="UCP037442_abhydr"/>
    <property type="match status" value="1"/>
</dbReference>
<reference evidence="3" key="1">
    <citation type="journal article" date="2019" name="Int. J. Syst. Evol. Microbiol.">
        <title>The Global Catalogue of Microorganisms (GCM) 10K type strain sequencing project: providing services to taxonomists for standard genome sequencing and annotation.</title>
        <authorList>
            <consortium name="The Broad Institute Genomics Platform"/>
            <consortium name="The Broad Institute Genome Sequencing Center for Infectious Disease"/>
            <person name="Wu L."/>
            <person name="Ma J."/>
        </authorList>
    </citation>
    <scope>NUCLEOTIDE SEQUENCE [LARGE SCALE GENOMIC DNA]</scope>
    <source>
        <strain evidence="3">NBRC 101365</strain>
    </source>
</reference>
<sequence>MHEPAPKAAPAEAAEPIAVTCQDGVVLGAHLWRAGAATRAGTVIVNPATGVVARYYHYYARFLCEQGFDVLTYDYRGIGRSRPADLKGCGYRWFEWGELDIEAVLRFARARDPNGFLGVVGHSIGGFLPGFAPSAPAIDRMLTMGAQYAYWPDYAPRQRAGLVLKWHVAMPLLTALCGYFPGRRLGWLEDLPAGVANEWSFRRVRMELSYPVARRAEILVRFAAVKAPILAISMSDDMFGTPRAVRRALAYYTGSPSSVAELSPQTFGLDEIGHFNLFHSRHTAGFWQDTLEWLRYGRNPWQGRR</sequence>
<organism evidence="2 3">
    <name type="scientific">Labrys miyagiensis</name>
    <dbReference type="NCBI Taxonomy" id="346912"/>
    <lineage>
        <taxon>Bacteria</taxon>
        <taxon>Pseudomonadati</taxon>
        <taxon>Pseudomonadota</taxon>
        <taxon>Alphaproteobacteria</taxon>
        <taxon>Hyphomicrobiales</taxon>
        <taxon>Xanthobacteraceae</taxon>
        <taxon>Labrys</taxon>
    </lineage>
</organism>
<proteinExistence type="predicted"/>
<dbReference type="SUPFAM" id="SSF53474">
    <property type="entry name" value="alpha/beta-Hydrolases"/>
    <property type="match status" value="1"/>
</dbReference>
<keyword evidence="2" id="KW-0378">Hydrolase</keyword>
<comment type="caution">
    <text evidence="2">The sequence shown here is derived from an EMBL/GenBank/DDBJ whole genome shotgun (WGS) entry which is preliminary data.</text>
</comment>
<dbReference type="Proteomes" id="UP001156882">
    <property type="component" value="Unassembled WGS sequence"/>
</dbReference>